<reference evidence="9" key="1">
    <citation type="journal article" date="2019" name="Int. J. Syst. Evol. Microbiol.">
        <title>The Global Catalogue of Microorganisms (GCM) 10K type strain sequencing project: providing services to taxonomists for standard genome sequencing and annotation.</title>
        <authorList>
            <consortium name="The Broad Institute Genomics Platform"/>
            <consortium name="The Broad Institute Genome Sequencing Center for Infectious Disease"/>
            <person name="Wu L."/>
            <person name="Ma J."/>
        </authorList>
    </citation>
    <scope>NUCLEOTIDE SEQUENCE [LARGE SCALE GENOMIC DNA]</scope>
    <source>
        <strain evidence="9">CCUG 50754</strain>
    </source>
</reference>
<comment type="caution">
    <text evidence="8">The sequence shown here is derived from an EMBL/GenBank/DDBJ whole genome shotgun (WGS) entry which is preliminary data.</text>
</comment>
<evidence type="ECO:0000313" key="8">
    <source>
        <dbReference type="EMBL" id="MFD0782263.1"/>
    </source>
</evidence>
<keyword evidence="2" id="KW-1003">Cell membrane</keyword>
<dbReference type="PANTHER" id="PTHR40077:SF2">
    <property type="entry name" value="MEMBRANE PROTEIN"/>
    <property type="match status" value="1"/>
</dbReference>
<feature type="transmembrane region" description="Helical" evidence="6">
    <location>
        <begin position="93"/>
        <end position="116"/>
    </location>
</feature>
<feature type="transmembrane region" description="Helical" evidence="6">
    <location>
        <begin position="19"/>
        <end position="40"/>
    </location>
</feature>
<dbReference type="Proteomes" id="UP001597042">
    <property type="component" value="Unassembled WGS sequence"/>
</dbReference>
<keyword evidence="5 6" id="KW-0472">Membrane</keyword>
<dbReference type="EMBL" id="JBHTIM010000001">
    <property type="protein sequence ID" value="MFD0782263.1"/>
    <property type="molecule type" value="Genomic_DNA"/>
</dbReference>
<organism evidence="8 9">
    <name type="scientific">Microbacterium koreense</name>
    <dbReference type="NCBI Taxonomy" id="323761"/>
    <lineage>
        <taxon>Bacteria</taxon>
        <taxon>Bacillati</taxon>
        <taxon>Actinomycetota</taxon>
        <taxon>Actinomycetes</taxon>
        <taxon>Micrococcales</taxon>
        <taxon>Microbacteriaceae</taxon>
        <taxon>Microbacterium</taxon>
    </lineage>
</organism>
<keyword evidence="3 6" id="KW-0812">Transmembrane</keyword>
<feature type="transmembrane region" description="Helical" evidence="6">
    <location>
        <begin position="47"/>
        <end position="73"/>
    </location>
</feature>
<keyword evidence="4 6" id="KW-1133">Transmembrane helix</keyword>
<evidence type="ECO:0000256" key="1">
    <source>
        <dbReference type="ARBA" id="ARBA00004651"/>
    </source>
</evidence>
<evidence type="ECO:0000259" key="7">
    <source>
        <dbReference type="Pfam" id="PF12823"/>
    </source>
</evidence>
<evidence type="ECO:0000313" key="9">
    <source>
        <dbReference type="Proteomes" id="UP001597042"/>
    </source>
</evidence>
<dbReference type="Pfam" id="PF12823">
    <property type="entry name" value="DUF3817"/>
    <property type="match status" value="1"/>
</dbReference>
<dbReference type="InterPro" id="IPR023845">
    <property type="entry name" value="DUF3817_TM"/>
</dbReference>
<sequence>MPRAPKLASFPAIRGALKFYEICSVITGVGLLLLVAEMILKYTPLHLELFIGGSGGALWFAPVIVGADCQWWSLFAPMTNTCEMTSVGDGFNVSLFILVAHGWFYVVYLFSCFRIWSLMRWPFPRFLLLALGGVIPLLSFFMEARVAREVRTYLAEREGAELHSGAEHSTLTHAIPTENLR</sequence>
<dbReference type="PANTHER" id="PTHR40077">
    <property type="entry name" value="MEMBRANE PROTEIN-RELATED"/>
    <property type="match status" value="1"/>
</dbReference>
<evidence type="ECO:0000256" key="2">
    <source>
        <dbReference type="ARBA" id="ARBA00022475"/>
    </source>
</evidence>
<dbReference type="NCBIfam" id="TIGR03954">
    <property type="entry name" value="integ_memb_HG"/>
    <property type="match status" value="1"/>
</dbReference>
<gene>
    <name evidence="8" type="ORF">ACFQZV_13250</name>
</gene>
<comment type="subcellular location">
    <subcellularLocation>
        <location evidence="1">Cell membrane</location>
        <topology evidence="1">Multi-pass membrane protein</topology>
    </subcellularLocation>
</comment>
<keyword evidence="9" id="KW-1185">Reference proteome</keyword>
<feature type="transmembrane region" description="Helical" evidence="6">
    <location>
        <begin position="123"/>
        <end position="142"/>
    </location>
</feature>
<evidence type="ECO:0000256" key="4">
    <source>
        <dbReference type="ARBA" id="ARBA00022989"/>
    </source>
</evidence>
<accession>A0ABW2ZUV8</accession>
<name>A0ABW2ZUV8_9MICO</name>
<evidence type="ECO:0000256" key="3">
    <source>
        <dbReference type="ARBA" id="ARBA00022692"/>
    </source>
</evidence>
<feature type="domain" description="DUF3817" evidence="7">
    <location>
        <begin position="17"/>
        <end position="148"/>
    </location>
</feature>
<evidence type="ECO:0000256" key="6">
    <source>
        <dbReference type="SAM" id="Phobius"/>
    </source>
</evidence>
<dbReference type="RefSeq" id="WP_378752370.1">
    <property type="nucleotide sequence ID" value="NZ_JBHSSV010000009.1"/>
</dbReference>
<proteinExistence type="predicted"/>
<evidence type="ECO:0000256" key="5">
    <source>
        <dbReference type="ARBA" id="ARBA00023136"/>
    </source>
</evidence>
<protein>
    <submittedName>
        <fullName evidence="8">DUF3817 domain-containing protein</fullName>
    </submittedName>
</protein>